<feature type="compositionally biased region" description="Polar residues" evidence="1">
    <location>
        <begin position="275"/>
        <end position="284"/>
    </location>
</feature>
<sequence length="519" mass="59683">MRFDGRDSPPDDMFPPDKVTLNVFQTGPTEVRRIEPSPNYPLQRGHSRGQIQIPDSQAQRISRGGEGVLNDQITTTTTVEVFRTPIDNDRPERIVLPPPPGIDDRAHLARATGAPYERWTTARTATMINDVPEVMERPRVQWSPVLEEPYRASPVPRSPLPAYPSQAVVPVLNTFDERWEPSRSPIPEARYRGRTIPITVERVPMESHIRGPLQVDTSDSGDYMAPRRSEERRGRLVEVKRREETTTTSERRARSGHRPRHRRSHQELERRNRSHSPIQQTGRSASRDGLFVQDTGPRTENADLMDSKGEIFRLYQTRDPLGNVIGHFDTYENIRHYGEDMVVSPLAESEDSLVSETSYRNDKAKSDELEKRTGRPMSREELLRHLSFLNRQEELEEERRRRSLYREPDTPIYTMIGTRRRVHPDAIHFKRVTRSTSLSRIPEDREITGQEIKKNPTAVGISLMPSMSCDSIPFADDPEIEYREFIVEPRIARSPKPKSSPETSPSDSHKLFITGLEEL</sequence>
<name>A0AA36FW70_9BILA</name>
<reference evidence="2" key="1">
    <citation type="submission" date="2023-06" db="EMBL/GenBank/DDBJ databases">
        <authorList>
            <person name="Delattre M."/>
        </authorList>
    </citation>
    <scope>NUCLEOTIDE SEQUENCE</scope>
    <source>
        <strain evidence="2">AF72</strain>
    </source>
</reference>
<proteinExistence type="predicted"/>
<gene>
    <name evidence="2" type="ORF">MSPICULIGERA_LOCUS7935</name>
</gene>
<dbReference type="EMBL" id="CATQJA010002033">
    <property type="protein sequence ID" value="CAJ0569455.1"/>
    <property type="molecule type" value="Genomic_DNA"/>
</dbReference>
<keyword evidence="3" id="KW-1185">Reference proteome</keyword>
<feature type="region of interest" description="Disordered" evidence="1">
    <location>
        <begin position="31"/>
        <end position="51"/>
    </location>
</feature>
<evidence type="ECO:0000313" key="3">
    <source>
        <dbReference type="Proteomes" id="UP001177023"/>
    </source>
</evidence>
<protein>
    <submittedName>
        <fullName evidence="2">Uncharacterized protein</fullName>
    </submittedName>
</protein>
<dbReference type="Proteomes" id="UP001177023">
    <property type="component" value="Unassembled WGS sequence"/>
</dbReference>
<evidence type="ECO:0000313" key="2">
    <source>
        <dbReference type="EMBL" id="CAJ0569455.1"/>
    </source>
</evidence>
<feature type="non-terminal residue" evidence="2">
    <location>
        <position position="1"/>
    </location>
</feature>
<feature type="region of interest" description="Disordered" evidence="1">
    <location>
        <begin position="207"/>
        <end position="304"/>
    </location>
</feature>
<organism evidence="2 3">
    <name type="scientific">Mesorhabditis spiculigera</name>
    <dbReference type="NCBI Taxonomy" id="96644"/>
    <lineage>
        <taxon>Eukaryota</taxon>
        <taxon>Metazoa</taxon>
        <taxon>Ecdysozoa</taxon>
        <taxon>Nematoda</taxon>
        <taxon>Chromadorea</taxon>
        <taxon>Rhabditida</taxon>
        <taxon>Rhabditina</taxon>
        <taxon>Rhabditomorpha</taxon>
        <taxon>Rhabditoidea</taxon>
        <taxon>Rhabditidae</taxon>
        <taxon>Mesorhabditinae</taxon>
        <taxon>Mesorhabditis</taxon>
    </lineage>
</organism>
<accession>A0AA36FW70</accession>
<feature type="compositionally biased region" description="Basic and acidic residues" evidence="1">
    <location>
        <begin position="225"/>
        <end position="253"/>
    </location>
</feature>
<dbReference type="AlphaFoldDB" id="A0AA36FW70"/>
<feature type="compositionally biased region" description="Basic residues" evidence="1">
    <location>
        <begin position="254"/>
        <end position="264"/>
    </location>
</feature>
<comment type="caution">
    <text evidence="2">The sequence shown here is derived from an EMBL/GenBank/DDBJ whole genome shotgun (WGS) entry which is preliminary data.</text>
</comment>
<evidence type="ECO:0000256" key="1">
    <source>
        <dbReference type="SAM" id="MobiDB-lite"/>
    </source>
</evidence>
<feature type="region of interest" description="Disordered" evidence="1">
    <location>
        <begin position="488"/>
        <end position="519"/>
    </location>
</feature>